<dbReference type="OrthoDB" id="282663at2"/>
<evidence type="ECO:0000313" key="2">
    <source>
        <dbReference type="Proteomes" id="UP000316598"/>
    </source>
</evidence>
<protein>
    <submittedName>
        <fullName evidence="1">Uncharacterized protein</fullName>
    </submittedName>
</protein>
<dbReference type="AlphaFoldDB" id="A0A5C5WTE7"/>
<proteinExistence type="predicted"/>
<dbReference type="RefSeq" id="WP_146513933.1">
    <property type="nucleotide sequence ID" value="NZ_SJPI01000001.1"/>
</dbReference>
<name>A0A5C5WTE7_9BACT</name>
<dbReference type="Proteomes" id="UP000316598">
    <property type="component" value="Unassembled WGS sequence"/>
</dbReference>
<gene>
    <name evidence="1" type="ORF">Pla22_14130</name>
</gene>
<organism evidence="1 2">
    <name type="scientific">Rubripirellula amarantea</name>
    <dbReference type="NCBI Taxonomy" id="2527999"/>
    <lineage>
        <taxon>Bacteria</taxon>
        <taxon>Pseudomonadati</taxon>
        <taxon>Planctomycetota</taxon>
        <taxon>Planctomycetia</taxon>
        <taxon>Pirellulales</taxon>
        <taxon>Pirellulaceae</taxon>
        <taxon>Rubripirellula</taxon>
    </lineage>
</organism>
<dbReference type="EMBL" id="SJPI01000001">
    <property type="protein sequence ID" value="TWT53780.1"/>
    <property type="molecule type" value="Genomic_DNA"/>
</dbReference>
<reference evidence="1 2" key="1">
    <citation type="submission" date="2019-02" db="EMBL/GenBank/DDBJ databases">
        <title>Deep-cultivation of Planctomycetes and their phenomic and genomic characterization uncovers novel biology.</title>
        <authorList>
            <person name="Wiegand S."/>
            <person name="Jogler M."/>
            <person name="Boedeker C."/>
            <person name="Pinto D."/>
            <person name="Vollmers J."/>
            <person name="Rivas-Marin E."/>
            <person name="Kohn T."/>
            <person name="Peeters S.H."/>
            <person name="Heuer A."/>
            <person name="Rast P."/>
            <person name="Oberbeckmann S."/>
            <person name="Bunk B."/>
            <person name="Jeske O."/>
            <person name="Meyerdierks A."/>
            <person name="Storesund J.E."/>
            <person name="Kallscheuer N."/>
            <person name="Luecker S."/>
            <person name="Lage O.M."/>
            <person name="Pohl T."/>
            <person name="Merkel B.J."/>
            <person name="Hornburger P."/>
            <person name="Mueller R.-W."/>
            <person name="Bruemmer F."/>
            <person name="Labrenz M."/>
            <person name="Spormann A.M."/>
            <person name="Op Den Camp H."/>
            <person name="Overmann J."/>
            <person name="Amann R."/>
            <person name="Jetten M.S.M."/>
            <person name="Mascher T."/>
            <person name="Medema M.H."/>
            <person name="Devos D.P."/>
            <person name="Kaster A.-K."/>
            <person name="Ovreas L."/>
            <person name="Rohde M."/>
            <person name="Galperin M.Y."/>
            <person name="Jogler C."/>
        </authorList>
    </citation>
    <scope>NUCLEOTIDE SEQUENCE [LARGE SCALE GENOMIC DNA]</scope>
    <source>
        <strain evidence="1 2">Pla22</strain>
    </source>
</reference>
<comment type="caution">
    <text evidence="1">The sequence shown here is derived from an EMBL/GenBank/DDBJ whole genome shotgun (WGS) entry which is preliminary data.</text>
</comment>
<evidence type="ECO:0000313" key="1">
    <source>
        <dbReference type="EMBL" id="TWT53780.1"/>
    </source>
</evidence>
<keyword evidence="2" id="KW-1185">Reference proteome</keyword>
<accession>A0A5C5WTE7</accession>
<sequence>MTTLVGENSQIIQFRRLNISIEIVRSGDITTDINVEAPEGLFEGEFEPSSWTMTSCDGLSAEELSRRRHDICNHLHTAGMSLDILARRTEAGETATVGRSGDGNDLEPILQIAVESLSELERLATTNVENQSA</sequence>